<gene>
    <name evidence="2" type="ORF">TK0001_0697</name>
</gene>
<evidence type="ECO:0000313" key="2">
    <source>
        <dbReference type="EMBL" id="SOR27299.1"/>
    </source>
</evidence>
<name>A0A2N9AIW8_METEX</name>
<evidence type="ECO:0000313" key="3">
    <source>
        <dbReference type="Proteomes" id="UP000233769"/>
    </source>
</evidence>
<feature type="domain" description="(S)-ureidoglycine aminohydrolase cupin" evidence="1">
    <location>
        <begin position="40"/>
        <end position="111"/>
    </location>
</feature>
<dbReference type="Proteomes" id="UP000233769">
    <property type="component" value="Chromosome tk0001"/>
</dbReference>
<dbReference type="Pfam" id="PF05899">
    <property type="entry name" value="Cupin_3"/>
    <property type="match status" value="1"/>
</dbReference>
<dbReference type="AlphaFoldDB" id="A0A2N9AIW8"/>
<protein>
    <recommendedName>
        <fullName evidence="1">(S)-ureidoglycine aminohydrolase cupin domain-containing protein</fullName>
    </recommendedName>
</protein>
<dbReference type="InterPro" id="IPR014710">
    <property type="entry name" value="RmlC-like_jellyroll"/>
</dbReference>
<dbReference type="PANTHER" id="PTHR40943">
    <property type="entry name" value="CYTOPLASMIC PROTEIN-RELATED"/>
    <property type="match status" value="1"/>
</dbReference>
<dbReference type="InterPro" id="IPR008579">
    <property type="entry name" value="UGlyAH_Cupin_dom"/>
</dbReference>
<reference evidence="3" key="1">
    <citation type="submission" date="2017-10" db="EMBL/GenBank/DDBJ databases">
        <authorList>
            <person name="Regsiter A."/>
            <person name="William W."/>
        </authorList>
    </citation>
    <scope>NUCLEOTIDE SEQUENCE [LARGE SCALE GENOMIC DNA]</scope>
</reference>
<accession>A0A2N9AIW8</accession>
<organism evidence="2 3">
    <name type="scientific">Methylorubrum extorquens</name>
    <name type="common">Methylobacterium dichloromethanicum</name>
    <name type="synonym">Methylobacterium extorquens</name>
    <dbReference type="NCBI Taxonomy" id="408"/>
    <lineage>
        <taxon>Bacteria</taxon>
        <taxon>Pseudomonadati</taxon>
        <taxon>Pseudomonadota</taxon>
        <taxon>Alphaproteobacteria</taxon>
        <taxon>Hyphomicrobiales</taxon>
        <taxon>Methylobacteriaceae</taxon>
        <taxon>Methylorubrum</taxon>
    </lineage>
</organism>
<dbReference type="InterPro" id="IPR011051">
    <property type="entry name" value="RmlC_Cupin_sf"/>
</dbReference>
<dbReference type="CDD" id="cd02227">
    <property type="entry name" value="cupin_TM1112-like"/>
    <property type="match status" value="1"/>
</dbReference>
<proteinExistence type="predicted"/>
<dbReference type="EMBL" id="LT962688">
    <property type="protein sequence ID" value="SOR27299.1"/>
    <property type="molecule type" value="Genomic_DNA"/>
</dbReference>
<dbReference type="Gene3D" id="2.60.120.10">
    <property type="entry name" value="Jelly Rolls"/>
    <property type="match status" value="1"/>
</dbReference>
<sequence length="149" mass="16312">MSTTAMIPSVTSGELRAAPIEPSWIHEGRPVARNTMLSRSADGMAWTLVWDCTAGRFEWHYDIDETIHFIEGSATISDGLSPPKTFRAGDVLFIPRGAVCHWHVESYVRKVAFCRKTQPKVVALALRAAGKAKRMLSRRSGAGSALEAA</sequence>
<dbReference type="PANTHER" id="PTHR40943:SF1">
    <property type="entry name" value="CYTOPLASMIC PROTEIN"/>
    <property type="match status" value="1"/>
</dbReference>
<evidence type="ECO:0000259" key="1">
    <source>
        <dbReference type="Pfam" id="PF05899"/>
    </source>
</evidence>
<dbReference type="SUPFAM" id="SSF51182">
    <property type="entry name" value="RmlC-like cupins"/>
    <property type="match status" value="1"/>
</dbReference>